<feature type="domain" description="Cerebral cavernous malformations 2 harmonin-homology" evidence="3">
    <location>
        <begin position="261"/>
        <end position="340"/>
    </location>
</feature>
<dbReference type="Gene3D" id="1.20.1160.20">
    <property type="match status" value="1"/>
</dbReference>
<dbReference type="AlphaFoldDB" id="A0A814WF62"/>
<dbReference type="OrthoDB" id="10032357at2759"/>
<dbReference type="InterPro" id="IPR026159">
    <property type="entry name" value="Malcavernin"/>
</dbReference>
<proteinExistence type="inferred from homology"/>
<dbReference type="EMBL" id="CAJNOO010001811">
    <property type="protein sequence ID" value="CAF1201556.1"/>
    <property type="molecule type" value="Genomic_DNA"/>
</dbReference>
<name>A0A814WF62_9BILA</name>
<evidence type="ECO:0000256" key="1">
    <source>
        <dbReference type="ARBA" id="ARBA00010822"/>
    </source>
</evidence>
<dbReference type="InterPro" id="IPR032375">
    <property type="entry name" value="CCM2_C"/>
</dbReference>
<evidence type="ECO:0000259" key="3">
    <source>
        <dbReference type="Pfam" id="PF16545"/>
    </source>
</evidence>
<feature type="compositionally biased region" description="Basic residues" evidence="2">
    <location>
        <begin position="238"/>
        <end position="247"/>
    </location>
</feature>
<dbReference type="EMBL" id="CAJNOU010001668">
    <property type="protein sequence ID" value="CAF1237074.1"/>
    <property type="molecule type" value="Genomic_DNA"/>
</dbReference>
<sequence length="360" mass="41306">MFVRVASFSTKTKQHKLERLRPPSPWTNDLADEGVAIFIVQCAGTIDLTHEDNVDISYKKNLLQFIYQCQVEGRLPKKLTEKSIVQLHITTEQIKLINTHQKSILSIPSHHIIACYYVEYETDHIVTMKYVSTKDKLSTIELIIFLLNDRYEADELCSSMDFCFRAIYIANEQNSDLSKKLSLLTLSLSSTRQLRNSFISTTSSTPSTIRSSSLASTSSPCVISLDTSTIINEDSLTPRRRHRRSHHRHDDQSPNRSSIKSTSQIIHNYLLNLQLELKPDELAEFGKLLTEWQSNQLNIKQFVKRTARLYGKSRRNLLDGLHDFVPVDEQTWFLEYLNKLKSTSSALMSSNASLQDVDTF</sequence>
<evidence type="ECO:0000313" key="4">
    <source>
        <dbReference type="EMBL" id="CAF1201556.1"/>
    </source>
</evidence>
<evidence type="ECO:0000313" key="6">
    <source>
        <dbReference type="Proteomes" id="UP000663882"/>
    </source>
</evidence>
<dbReference type="Pfam" id="PF16545">
    <property type="entry name" value="CCM2_C"/>
    <property type="match status" value="1"/>
</dbReference>
<reference evidence="4" key="1">
    <citation type="submission" date="2021-02" db="EMBL/GenBank/DDBJ databases">
        <authorList>
            <person name="Nowell W R."/>
        </authorList>
    </citation>
    <scope>NUCLEOTIDE SEQUENCE</scope>
</reference>
<dbReference type="PANTHER" id="PTHR21642">
    <property type="entry name" value="CEREBRAL CAVERNOUS MALFORMATIONS PROTEIN 2 HOMOLOG"/>
    <property type="match status" value="1"/>
</dbReference>
<evidence type="ECO:0000313" key="5">
    <source>
        <dbReference type="EMBL" id="CAF1237074.1"/>
    </source>
</evidence>
<feature type="region of interest" description="Disordered" evidence="2">
    <location>
        <begin position="234"/>
        <end position="260"/>
    </location>
</feature>
<dbReference type="InterPro" id="IPR011993">
    <property type="entry name" value="PH-like_dom_sf"/>
</dbReference>
<gene>
    <name evidence="4" type="ORF">RFH988_LOCUS24628</name>
    <name evidence="5" type="ORF">SEV965_LOCUS23014</name>
</gene>
<organism evidence="4 6">
    <name type="scientific">Rotaria sordida</name>
    <dbReference type="NCBI Taxonomy" id="392033"/>
    <lineage>
        <taxon>Eukaryota</taxon>
        <taxon>Metazoa</taxon>
        <taxon>Spiralia</taxon>
        <taxon>Gnathifera</taxon>
        <taxon>Rotifera</taxon>
        <taxon>Eurotatoria</taxon>
        <taxon>Bdelloidea</taxon>
        <taxon>Philodinida</taxon>
        <taxon>Philodinidae</taxon>
        <taxon>Rotaria</taxon>
    </lineage>
</organism>
<comment type="caution">
    <text evidence="4">The sequence shown here is derived from an EMBL/GenBank/DDBJ whole genome shotgun (WGS) entry which is preliminary data.</text>
</comment>
<dbReference type="Gene3D" id="2.30.29.30">
    <property type="entry name" value="Pleckstrin-homology domain (PH domain)/Phosphotyrosine-binding domain (PTB)"/>
    <property type="match status" value="1"/>
</dbReference>
<evidence type="ECO:0000256" key="2">
    <source>
        <dbReference type="SAM" id="MobiDB-lite"/>
    </source>
</evidence>
<protein>
    <recommendedName>
        <fullName evidence="3">Cerebral cavernous malformations 2 harmonin-homology domain-containing protein</fullName>
    </recommendedName>
</protein>
<comment type="similarity">
    <text evidence="1">Belongs to the CCM2 family.</text>
</comment>
<feature type="region of interest" description="Disordered" evidence="2">
    <location>
        <begin position="1"/>
        <end position="22"/>
    </location>
</feature>
<dbReference type="PANTHER" id="PTHR21642:SF6">
    <property type="entry name" value="CEREBRAL CAVERNOUS MALFORMATIONS 2 HARMONIN-HOMOLOGY DOMAIN-CONTAINING PROTEIN"/>
    <property type="match status" value="1"/>
</dbReference>
<dbReference type="Proteomes" id="UP000663889">
    <property type="component" value="Unassembled WGS sequence"/>
</dbReference>
<dbReference type="Proteomes" id="UP000663882">
    <property type="component" value="Unassembled WGS sequence"/>
</dbReference>
<accession>A0A814WF62</accession>